<evidence type="ECO:0000256" key="5">
    <source>
        <dbReference type="HAMAP-Rule" id="MF_00182"/>
    </source>
</evidence>
<evidence type="ECO:0000256" key="4">
    <source>
        <dbReference type="ARBA" id="ARBA00022917"/>
    </source>
</evidence>
<keyword evidence="3 5" id="KW-0808">Transferase</keyword>
<comment type="similarity">
    <text evidence="1 5">Belongs to the Fmt family.</text>
</comment>
<dbReference type="AlphaFoldDB" id="A0A090QRL6"/>
<dbReference type="InterPro" id="IPR002376">
    <property type="entry name" value="Formyl_transf_N"/>
</dbReference>
<dbReference type="EC" id="2.1.2.9" evidence="2 5"/>
<dbReference type="CDD" id="cd08704">
    <property type="entry name" value="Met_tRNA_FMT_C"/>
    <property type="match status" value="1"/>
</dbReference>
<dbReference type="InterPro" id="IPR044135">
    <property type="entry name" value="Met-tRNA-FMT_C"/>
</dbReference>
<dbReference type="Proteomes" id="UP000029221">
    <property type="component" value="Unassembled WGS sequence"/>
</dbReference>
<keyword evidence="4 5" id="KW-0648">Protein biosynthesis</keyword>
<proteinExistence type="inferred from homology"/>
<dbReference type="eggNOG" id="COG0223">
    <property type="taxonomic scope" value="Bacteria"/>
</dbReference>
<dbReference type="PANTHER" id="PTHR11138:SF5">
    <property type="entry name" value="METHIONYL-TRNA FORMYLTRANSFERASE, MITOCHONDRIAL"/>
    <property type="match status" value="1"/>
</dbReference>
<keyword evidence="9" id="KW-1185">Reference proteome</keyword>
<sequence length="319" mass="35691">MSKKLNIVFYGTPEFATGVLKKLHESNHNIKAVVTAPDKPAGRGRKLQQSDVKKFAVNNNIPVLQPTNLKSPDFIEQLQEINPDLQVIVAFRMLPKVVWSLPVMGTFNLHASLLPEYRGAAPINWAIINQEQKTGVTTFFIDDKIDTGAIIDQVETQIEKNENVGSLYDRLMNLGADLSLKTVNDIANNNISTRVQSNSSSLKAAPKLNNENTLIDFTKSAAEVTALIRGLYPYPVAKALFYNNDDELRCKIHTAVISEEKSDHVPPGTLLLKDKKLFIATKDYFIEVNRLQLPGKKAMEVKDLLNGYQFHPNARFYKG</sequence>
<comment type="caution">
    <text evidence="8">The sequence shown here is derived from an EMBL/GenBank/DDBJ whole genome shotgun (WGS) entry which is preliminary data.</text>
</comment>
<evidence type="ECO:0000259" key="6">
    <source>
        <dbReference type="Pfam" id="PF00551"/>
    </source>
</evidence>
<dbReference type="PANTHER" id="PTHR11138">
    <property type="entry name" value="METHIONYL-TRNA FORMYLTRANSFERASE"/>
    <property type="match status" value="1"/>
</dbReference>
<reference evidence="8" key="1">
    <citation type="journal article" date="2014" name="Genome Announc.">
        <title>Draft Genome Sequences of Marine Flavobacterium Nonlabens Strains NR17, NR24, NR27, NR32, NR33, and Ara13.</title>
        <authorList>
            <person name="Nakanishi M."/>
            <person name="Meirelles P."/>
            <person name="Suzuki R."/>
            <person name="Takatani N."/>
            <person name="Mino S."/>
            <person name="Suda W."/>
            <person name="Oshima K."/>
            <person name="Hattori M."/>
            <person name="Ohkuma M."/>
            <person name="Hosokawa M."/>
            <person name="Miyashita K."/>
            <person name="Thompson F.L."/>
            <person name="Niwa A."/>
            <person name="Sawabe T."/>
            <person name="Sawabe T."/>
        </authorList>
    </citation>
    <scope>NUCLEOTIDE SEQUENCE [LARGE SCALE GENOMIC DNA]</scope>
    <source>
        <strain evidence="8">JCM 19294</strain>
    </source>
</reference>
<evidence type="ECO:0000256" key="3">
    <source>
        <dbReference type="ARBA" id="ARBA00022679"/>
    </source>
</evidence>
<evidence type="ECO:0000256" key="2">
    <source>
        <dbReference type="ARBA" id="ARBA00012261"/>
    </source>
</evidence>
<dbReference type="InterPro" id="IPR005794">
    <property type="entry name" value="Fmt"/>
</dbReference>
<protein>
    <recommendedName>
        <fullName evidence="2 5">Methionyl-tRNA formyltransferase</fullName>
        <ecNumber evidence="2 5">2.1.2.9</ecNumber>
    </recommendedName>
</protein>
<dbReference type="SUPFAM" id="SSF53328">
    <property type="entry name" value="Formyltransferase"/>
    <property type="match status" value="1"/>
</dbReference>
<evidence type="ECO:0000259" key="7">
    <source>
        <dbReference type="Pfam" id="PF02911"/>
    </source>
</evidence>
<name>A0A090QRL6_9FLAO</name>
<feature type="domain" description="Formyl transferase C-terminal" evidence="7">
    <location>
        <begin position="207"/>
        <end position="308"/>
    </location>
</feature>
<gene>
    <name evidence="5" type="primary">fmt</name>
    <name evidence="8" type="ORF">JCM19294_764</name>
</gene>
<dbReference type="Gene3D" id="3.40.50.12230">
    <property type="match status" value="1"/>
</dbReference>
<dbReference type="HAMAP" id="MF_00182">
    <property type="entry name" value="Formyl_trans"/>
    <property type="match status" value="1"/>
</dbReference>
<dbReference type="NCBIfam" id="TIGR00460">
    <property type="entry name" value="fmt"/>
    <property type="match status" value="1"/>
</dbReference>
<dbReference type="Pfam" id="PF00551">
    <property type="entry name" value="Formyl_trans_N"/>
    <property type="match status" value="1"/>
</dbReference>
<evidence type="ECO:0000256" key="1">
    <source>
        <dbReference type="ARBA" id="ARBA00010699"/>
    </source>
</evidence>
<dbReference type="RefSeq" id="WP_042280179.1">
    <property type="nucleotide sequence ID" value="NZ_BBML01000009.1"/>
</dbReference>
<accession>A0A090QRL6</accession>
<dbReference type="SUPFAM" id="SSF50486">
    <property type="entry name" value="FMT C-terminal domain-like"/>
    <property type="match status" value="1"/>
</dbReference>
<dbReference type="InterPro" id="IPR005793">
    <property type="entry name" value="Formyl_trans_C"/>
</dbReference>
<dbReference type="InterPro" id="IPR011034">
    <property type="entry name" value="Formyl_transferase-like_C_sf"/>
</dbReference>
<comment type="catalytic activity">
    <reaction evidence="5">
        <text>L-methionyl-tRNA(fMet) + (6R)-10-formyltetrahydrofolate = N-formyl-L-methionyl-tRNA(fMet) + (6S)-5,6,7,8-tetrahydrofolate + H(+)</text>
        <dbReference type="Rhea" id="RHEA:24380"/>
        <dbReference type="Rhea" id="RHEA-COMP:9952"/>
        <dbReference type="Rhea" id="RHEA-COMP:9953"/>
        <dbReference type="ChEBI" id="CHEBI:15378"/>
        <dbReference type="ChEBI" id="CHEBI:57453"/>
        <dbReference type="ChEBI" id="CHEBI:78530"/>
        <dbReference type="ChEBI" id="CHEBI:78844"/>
        <dbReference type="ChEBI" id="CHEBI:195366"/>
        <dbReference type="EC" id="2.1.2.9"/>
    </reaction>
</comment>
<dbReference type="InterPro" id="IPR036477">
    <property type="entry name" value="Formyl_transf_N_sf"/>
</dbReference>
<dbReference type="Pfam" id="PF02911">
    <property type="entry name" value="Formyl_trans_C"/>
    <property type="match status" value="1"/>
</dbReference>
<evidence type="ECO:0000313" key="8">
    <source>
        <dbReference type="EMBL" id="GAK98131.1"/>
    </source>
</evidence>
<dbReference type="CDD" id="cd08646">
    <property type="entry name" value="FMT_core_Met-tRNA-FMT_N"/>
    <property type="match status" value="1"/>
</dbReference>
<dbReference type="GO" id="GO:0005829">
    <property type="term" value="C:cytosol"/>
    <property type="evidence" value="ECO:0007669"/>
    <property type="project" value="TreeGrafter"/>
</dbReference>
<dbReference type="EMBL" id="BBML01000009">
    <property type="protein sequence ID" value="GAK98131.1"/>
    <property type="molecule type" value="Genomic_DNA"/>
</dbReference>
<dbReference type="InterPro" id="IPR041711">
    <property type="entry name" value="Met-tRNA-FMT_N"/>
</dbReference>
<feature type="domain" description="Formyl transferase N-terminal" evidence="6">
    <location>
        <begin position="6"/>
        <end position="176"/>
    </location>
</feature>
<feature type="binding site" evidence="5">
    <location>
        <begin position="112"/>
        <end position="115"/>
    </location>
    <ligand>
        <name>(6S)-5,6,7,8-tetrahydrofolate</name>
        <dbReference type="ChEBI" id="CHEBI:57453"/>
    </ligand>
</feature>
<dbReference type="GO" id="GO:0004479">
    <property type="term" value="F:methionyl-tRNA formyltransferase activity"/>
    <property type="evidence" value="ECO:0007669"/>
    <property type="project" value="UniProtKB-UniRule"/>
</dbReference>
<organism evidence="8 9">
    <name type="scientific">Nonlabens tegetincola</name>
    <dbReference type="NCBI Taxonomy" id="323273"/>
    <lineage>
        <taxon>Bacteria</taxon>
        <taxon>Pseudomonadati</taxon>
        <taxon>Bacteroidota</taxon>
        <taxon>Flavobacteriia</taxon>
        <taxon>Flavobacteriales</taxon>
        <taxon>Flavobacteriaceae</taxon>
        <taxon>Nonlabens</taxon>
    </lineage>
</organism>
<comment type="function">
    <text evidence="5">Attaches a formyl group to the free amino group of methionyl-tRNA(fMet). The formyl group appears to play a dual role in the initiator identity of N-formylmethionyl-tRNA by promoting its recognition by IF2 and preventing the misappropriation of this tRNA by the elongation apparatus.</text>
</comment>
<evidence type="ECO:0000313" key="9">
    <source>
        <dbReference type="Proteomes" id="UP000029221"/>
    </source>
</evidence>
<dbReference type="STRING" id="319236.BST91_05075"/>